<dbReference type="KEGG" id="evi:Echvi_2699"/>
<dbReference type="SUPFAM" id="SSF51556">
    <property type="entry name" value="Metallo-dependent hydrolases"/>
    <property type="match status" value="1"/>
</dbReference>
<protein>
    <submittedName>
        <fullName evidence="3">Amidohydrolase, imidazolonepropionase</fullName>
    </submittedName>
</protein>
<feature type="signal peptide" evidence="1">
    <location>
        <begin position="1"/>
        <end position="23"/>
    </location>
</feature>
<dbReference type="STRING" id="926556.Echvi_2699"/>
<evidence type="ECO:0000256" key="1">
    <source>
        <dbReference type="SAM" id="SignalP"/>
    </source>
</evidence>
<keyword evidence="1" id="KW-0732">Signal</keyword>
<dbReference type="eggNOG" id="COG1228">
    <property type="taxonomic scope" value="Bacteria"/>
</dbReference>
<dbReference type="RefSeq" id="WP_015266492.1">
    <property type="nucleotide sequence ID" value="NC_019904.1"/>
</dbReference>
<dbReference type="EMBL" id="CP003346">
    <property type="protein sequence ID" value="AGA78939.1"/>
    <property type="molecule type" value="Genomic_DNA"/>
</dbReference>
<organism evidence="3 4">
    <name type="scientific">Echinicola vietnamensis (strain DSM 17526 / LMG 23754 / KMM 6221)</name>
    <dbReference type="NCBI Taxonomy" id="926556"/>
    <lineage>
        <taxon>Bacteria</taxon>
        <taxon>Pseudomonadati</taxon>
        <taxon>Bacteroidota</taxon>
        <taxon>Cytophagia</taxon>
        <taxon>Cytophagales</taxon>
        <taxon>Cyclobacteriaceae</taxon>
        <taxon>Echinicola</taxon>
    </lineage>
</organism>
<reference evidence="4" key="1">
    <citation type="submission" date="2012-02" db="EMBL/GenBank/DDBJ databases">
        <title>The complete genome of Echinicola vietnamensis DSM 17526.</title>
        <authorList>
            <person name="Lucas S."/>
            <person name="Copeland A."/>
            <person name="Lapidus A."/>
            <person name="Glavina del Rio T."/>
            <person name="Dalin E."/>
            <person name="Tice H."/>
            <person name="Bruce D."/>
            <person name="Goodwin L."/>
            <person name="Pitluck S."/>
            <person name="Peters L."/>
            <person name="Ovchinnikova G."/>
            <person name="Teshima H."/>
            <person name="Kyrpides N."/>
            <person name="Mavromatis K."/>
            <person name="Ivanova N."/>
            <person name="Brettin T."/>
            <person name="Detter J.C."/>
            <person name="Han C."/>
            <person name="Larimer F."/>
            <person name="Land M."/>
            <person name="Hauser L."/>
            <person name="Markowitz V."/>
            <person name="Cheng J.-F."/>
            <person name="Hugenholtz P."/>
            <person name="Woyke T."/>
            <person name="Wu D."/>
            <person name="Brambilla E."/>
            <person name="Klenk H.-P."/>
            <person name="Eisen J.A."/>
        </authorList>
    </citation>
    <scope>NUCLEOTIDE SEQUENCE [LARGE SCALE GENOMIC DNA]</scope>
    <source>
        <strain evidence="4">DSM 17526 / LMG 23754 / KMM 6221</strain>
    </source>
</reference>
<dbReference type="Gene3D" id="2.30.40.10">
    <property type="entry name" value="Urease, subunit C, domain 1"/>
    <property type="match status" value="1"/>
</dbReference>
<keyword evidence="3" id="KW-0378">Hydrolase</keyword>
<sequence>MTKHILRTSLVLIGLLFSFSCKSQQKDQGGFDQQGSQLADSLYAYVKYKAGTYAFTNVRIIDGTGEPVREGQTLLIDNGIIKGVGNHSEVEIPIGTQTIDLSGKTIIPGLVGMHNHLHIPQFPYVGDIAAKLYLASGVTTIQTCGAASPARELELSRQIDQGLKIGPSTIASGPFITGPGGNPNMVIPKNEKHLRDTLQYWLDQGVKWFKVYRHIRPKDLETTIDMAHIHQAYVRGHLCSVTFGEAAKMGIDGIEHGLNSASDFRTDKDPGTCNGGREYMDSLAIDHEEVKNLQQLMIDNRVFLTSTLAIYEASVPSRAFADERTQKAMSPYLLDRYLQARERFDQSPPDATRYKRLQRIMAFEYQYTKMGGLLCSGVDAGRHVLPGFGDQRNFLLLLEAGFSPEEVIQIMTGNGTKALGRDDIGTIQVHTRADFVILDGNLVADPSIIREVETVFKAGIGFDPRKILEGTAGKFGIE</sequence>
<dbReference type="AlphaFoldDB" id="L0FYE6"/>
<evidence type="ECO:0000313" key="4">
    <source>
        <dbReference type="Proteomes" id="UP000010796"/>
    </source>
</evidence>
<name>L0FYE6_ECHVK</name>
<dbReference type="SUPFAM" id="SSF51338">
    <property type="entry name" value="Composite domain of metallo-dependent hydrolases"/>
    <property type="match status" value="1"/>
</dbReference>
<dbReference type="PANTHER" id="PTHR43135:SF3">
    <property type="entry name" value="ALPHA-D-RIBOSE 1-METHYLPHOSPHONATE 5-TRIPHOSPHATE DIPHOSPHATASE"/>
    <property type="match status" value="1"/>
</dbReference>
<dbReference type="Pfam" id="PF01979">
    <property type="entry name" value="Amidohydro_1"/>
    <property type="match status" value="1"/>
</dbReference>
<dbReference type="HOGENOM" id="CLU_023620_4_2_10"/>
<dbReference type="InterPro" id="IPR006680">
    <property type="entry name" value="Amidohydro-rel"/>
</dbReference>
<evidence type="ECO:0000259" key="2">
    <source>
        <dbReference type="Pfam" id="PF01979"/>
    </source>
</evidence>
<dbReference type="InterPro" id="IPR032466">
    <property type="entry name" value="Metal_Hydrolase"/>
</dbReference>
<gene>
    <name evidence="3" type="ordered locus">Echvi_2699</name>
</gene>
<proteinExistence type="predicted"/>
<dbReference type="Gene3D" id="3.20.20.140">
    <property type="entry name" value="Metal-dependent hydrolases"/>
    <property type="match status" value="1"/>
</dbReference>
<feature type="chain" id="PRO_5003942904" evidence="1">
    <location>
        <begin position="24"/>
        <end position="478"/>
    </location>
</feature>
<dbReference type="OrthoDB" id="9797498at2"/>
<dbReference type="PROSITE" id="PS51257">
    <property type="entry name" value="PROKAR_LIPOPROTEIN"/>
    <property type="match status" value="1"/>
</dbReference>
<dbReference type="Proteomes" id="UP000010796">
    <property type="component" value="Chromosome"/>
</dbReference>
<dbReference type="PANTHER" id="PTHR43135">
    <property type="entry name" value="ALPHA-D-RIBOSE 1-METHYLPHOSPHONATE 5-TRIPHOSPHATE DIPHOSPHATASE"/>
    <property type="match status" value="1"/>
</dbReference>
<evidence type="ECO:0000313" key="3">
    <source>
        <dbReference type="EMBL" id="AGA78939.1"/>
    </source>
</evidence>
<keyword evidence="4" id="KW-1185">Reference proteome</keyword>
<feature type="domain" description="Amidohydrolase-related" evidence="2">
    <location>
        <begin position="399"/>
        <end position="459"/>
    </location>
</feature>
<dbReference type="InterPro" id="IPR011059">
    <property type="entry name" value="Metal-dep_hydrolase_composite"/>
</dbReference>
<accession>L0FYE6</accession>
<dbReference type="GO" id="GO:0016810">
    <property type="term" value="F:hydrolase activity, acting on carbon-nitrogen (but not peptide) bonds"/>
    <property type="evidence" value="ECO:0007669"/>
    <property type="project" value="InterPro"/>
</dbReference>
<dbReference type="InterPro" id="IPR051781">
    <property type="entry name" value="Metallo-dep_Hydrolase"/>
</dbReference>